<feature type="transmembrane region" description="Helical" evidence="6">
    <location>
        <begin position="96"/>
        <end position="114"/>
    </location>
</feature>
<feature type="transmembrane region" description="Helical" evidence="6">
    <location>
        <begin position="237"/>
        <end position="260"/>
    </location>
</feature>
<dbReference type="PANTHER" id="PTHR23423">
    <property type="entry name" value="ORGANIC SOLUTE TRANSPORTER-RELATED"/>
    <property type="match status" value="1"/>
</dbReference>
<dbReference type="EMBL" id="ML994233">
    <property type="protein sequence ID" value="KAF2197458.1"/>
    <property type="molecule type" value="Genomic_DNA"/>
</dbReference>
<organism evidence="7 8">
    <name type="scientific">Delitschia confertaspora ATCC 74209</name>
    <dbReference type="NCBI Taxonomy" id="1513339"/>
    <lineage>
        <taxon>Eukaryota</taxon>
        <taxon>Fungi</taxon>
        <taxon>Dikarya</taxon>
        <taxon>Ascomycota</taxon>
        <taxon>Pezizomycotina</taxon>
        <taxon>Dothideomycetes</taxon>
        <taxon>Pleosporomycetidae</taxon>
        <taxon>Pleosporales</taxon>
        <taxon>Delitschiaceae</taxon>
        <taxon>Delitschia</taxon>
    </lineage>
</organism>
<dbReference type="SMART" id="SM01417">
    <property type="entry name" value="Solute_trans_a"/>
    <property type="match status" value="1"/>
</dbReference>
<keyword evidence="8" id="KW-1185">Reference proteome</keyword>
<evidence type="ECO:0000256" key="2">
    <source>
        <dbReference type="ARBA" id="ARBA00022692"/>
    </source>
</evidence>
<evidence type="ECO:0000256" key="6">
    <source>
        <dbReference type="SAM" id="Phobius"/>
    </source>
</evidence>
<comment type="caution">
    <text evidence="7">The sequence shown here is derived from an EMBL/GenBank/DDBJ whole genome shotgun (WGS) entry which is preliminary data.</text>
</comment>
<feature type="region of interest" description="Disordered" evidence="5">
    <location>
        <begin position="435"/>
        <end position="533"/>
    </location>
</feature>
<evidence type="ECO:0000256" key="4">
    <source>
        <dbReference type="ARBA" id="ARBA00023136"/>
    </source>
</evidence>
<reference evidence="7" key="1">
    <citation type="journal article" date="2020" name="Stud. Mycol.">
        <title>101 Dothideomycetes genomes: a test case for predicting lifestyles and emergence of pathogens.</title>
        <authorList>
            <person name="Haridas S."/>
            <person name="Albert R."/>
            <person name="Binder M."/>
            <person name="Bloem J."/>
            <person name="Labutti K."/>
            <person name="Salamov A."/>
            <person name="Andreopoulos B."/>
            <person name="Baker S."/>
            <person name="Barry K."/>
            <person name="Bills G."/>
            <person name="Bluhm B."/>
            <person name="Cannon C."/>
            <person name="Castanera R."/>
            <person name="Culley D."/>
            <person name="Daum C."/>
            <person name="Ezra D."/>
            <person name="Gonzalez J."/>
            <person name="Henrissat B."/>
            <person name="Kuo A."/>
            <person name="Liang C."/>
            <person name="Lipzen A."/>
            <person name="Lutzoni F."/>
            <person name="Magnuson J."/>
            <person name="Mondo S."/>
            <person name="Nolan M."/>
            <person name="Ohm R."/>
            <person name="Pangilinan J."/>
            <person name="Park H.-J."/>
            <person name="Ramirez L."/>
            <person name="Alfaro M."/>
            <person name="Sun H."/>
            <person name="Tritt A."/>
            <person name="Yoshinaga Y."/>
            <person name="Zwiers L.-H."/>
            <person name="Turgeon B."/>
            <person name="Goodwin S."/>
            <person name="Spatafora J."/>
            <person name="Crous P."/>
            <person name="Grigoriev I."/>
        </authorList>
    </citation>
    <scope>NUCLEOTIDE SEQUENCE</scope>
    <source>
        <strain evidence="7">ATCC 74209</strain>
    </source>
</reference>
<evidence type="ECO:0000256" key="5">
    <source>
        <dbReference type="SAM" id="MobiDB-lite"/>
    </source>
</evidence>
<feature type="transmembrane region" description="Helical" evidence="6">
    <location>
        <begin position="158"/>
        <end position="183"/>
    </location>
</feature>
<feature type="compositionally biased region" description="Gly residues" evidence="5">
    <location>
        <begin position="468"/>
        <end position="478"/>
    </location>
</feature>
<evidence type="ECO:0000256" key="3">
    <source>
        <dbReference type="ARBA" id="ARBA00022989"/>
    </source>
</evidence>
<feature type="transmembrane region" description="Helical" evidence="6">
    <location>
        <begin position="29"/>
        <end position="51"/>
    </location>
</feature>
<dbReference type="Pfam" id="PF03619">
    <property type="entry name" value="Solute_trans_a"/>
    <property type="match status" value="1"/>
</dbReference>
<dbReference type="GO" id="GO:0016020">
    <property type="term" value="C:membrane"/>
    <property type="evidence" value="ECO:0007669"/>
    <property type="project" value="UniProtKB-SubCell"/>
</dbReference>
<feature type="transmembrane region" description="Helical" evidence="6">
    <location>
        <begin position="203"/>
        <end position="225"/>
    </location>
</feature>
<dbReference type="AlphaFoldDB" id="A0A9P4JJ55"/>
<comment type="subcellular location">
    <subcellularLocation>
        <location evidence="1">Membrane</location>
        <topology evidence="1">Multi-pass membrane protein</topology>
    </subcellularLocation>
</comment>
<proteinExistence type="predicted"/>
<evidence type="ECO:0000256" key="1">
    <source>
        <dbReference type="ARBA" id="ARBA00004141"/>
    </source>
</evidence>
<evidence type="ECO:0000313" key="7">
    <source>
        <dbReference type="EMBL" id="KAF2197458.1"/>
    </source>
</evidence>
<feature type="transmembrane region" description="Helical" evidence="6">
    <location>
        <begin position="280"/>
        <end position="302"/>
    </location>
</feature>
<gene>
    <name evidence="7" type="ORF">GQ43DRAFT_484132</name>
</gene>
<keyword evidence="2 6" id="KW-0812">Transmembrane</keyword>
<dbReference type="InterPro" id="IPR005178">
    <property type="entry name" value="Ostalpha/TMEM184C"/>
</dbReference>
<keyword evidence="4 6" id="KW-0472">Membrane</keyword>
<dbReference type="Proteomes" id="UP000799536">
    <property type="component" value="Unassembled WGS sequence"/>
</dbReference>
<feature type="transmembrane region" description="Helical" evidence="6">
    <location>
        <begin position="63"/>
        <end position="84"/>
    </location>
</feature>
<feature type="compositionally biased region" description="Gly residues" evidence="5">
    <location>
        <begin position="524"/>
        <end position="533"/>
    </location>
</feature>
<name>A0A9P4JJ55_9PLEO</name>
<sequence>MMTVCPDGEHEKIHETPIWHSLTFHHLGLILSATFGLLALLISFLLILRHATHYLKPWEQKHIIRILFMIPIYATVSFLSYLYYRHAIYFEVLRDCYEAFAIASFFTLMCHYIAPNLHDQKEYFRNIEVKNWLWPLTWVQKCTGGENKGFLRKPQSGLTWFNIVWVSVFQYCFVRVFFTIVAVVTQANGVYCESSVHPVFAHVWVMGFESISVTIAMYCLIQFYFQLKADLAPYRPFLKILCIKLVIFFCFWQSILISLLTSDKGPLKGTDKISDPDLKIGIPSMLTCLEMSIFAALHVWAFSWKPYDLRKYQDPLHAPTDGFTGDLPKKYAHGPARALASAFNPWDIVKACGRGFRWLFVGVRHRRKDISYQTKLSTLSADTEYPSGPTFVGNSDAATETGRPGKGVGGRKTGFEDSDTAGLLSHAQANPYERQDSYGYPAYANQEPSNPDALPAAPTPAQEYGVERPGGGGGGGKGRGLEPQDAGYYGASERPSPSRVLDARDQGRPSTEWDMFAGATRRPPGGGAPPGMI</sequence>
<accession>A0A9P4JJ55</accession>
<dbReference type="OrthoDB" id="5348404at2759"/>
<feature type="region of interest" description="Disordered" evidence="5">
    <location>
        <begin position="383"/>
        <end position="418"/>
    </location>
</feature>
<keyword evidence="3 6" id="KW-1133">Transmembrane helix</keyword>
<evidence type="ECO:0000313" key="8">
    <source>
        <dbReference type="Proteomes" id="UP000799536"/>
    </source>
</evidence>
<protein>
    <submittedName>
        <fullName evidence="7">DUF300-domain-containing protein</fullName>
    </submittedName>
</protein>